<gene>
    <name evidence="2" type="ORF">ACFPEN_20845</name>
</gene>
<comment type="caution">
    <text evidence="2">The sequence shown here is derived from an EMBL/GenBank/DDBJ whole genome shotgun (WGS) entry which is preliminary data.</text>
</comment>
<reference evidence="3" key="1">
    <citation type="journal article" date="2019" name="Int. J. Syst. Evol. Microbiol.">
        <title>The Global Catalogue of Microorganisms (GCM) 10K type strain sequencing project: providing services to taxonomists for standard genome sequencing and annotation.</title>
        <authorList>
            <consortium name="The Broad Institute Genomics Platform"/>
            <consortium name="The Broad Institute Genome Sequencing Center for Infectious Disease"/>
            <person name="Wu L."/>
            <person name="Ma J."/>
        </authorList>
    </citation>
    <scope>NUCLEOTIDE SEQUENCE [LARGE SCALE GENOMIC DNA]</scope>
    <source>
        <strain evidence="3">CECT 8064</strain>
    </source>
</reference>
<feature type="transmembrane region" description="Helical" evidence="1">
    <location>
        <begin position="65"/>
        <end position="86"/>
    </location>
</feature>
<accession>A0ABV9BMW4</accession>
<dbReference type="Proteomes" id="UP001595990">
    <property type="component" value="Unassembled WGS sequence"/>
</dbReference>
<protein>
    <submittedName>
        <fullName evidence="2">Uncharacterized protein</fullName>
    </submittedName>
</protein>
<keyword evidence="1" id="KW-1133">Transmembrane helix</keyword>
<sequence>MKLAIGDVVRACDDKALGTVAGVVGRGREKLVMIHGYGGMRRFTEPGGLELVARHTAPMTMGRQAVALIALGLALLAAYIGCHSARDLGASWLLSFLAGFGGYGAVMTAYQWWFRLTGPRRFRV</sequence>
<dbReference type="RefSeq" id="WP_417923263.1">
    <property type="nucleotide sequence ID" value="NZ_JBHSFS010000009.1"/>
</dbReference>
<evidence type="ECO:0000256" key="1">
    <source>
        <dbReference type="SAM" id="Phobius"/>
    </source>
</evidence>
<proteinExistence type="predicted"/>
<feature type="transmembrane region" description="Helical" evidence="1">
    <location>
        <begin position="92"/>
        <end position="113"/>
    </location>
</feature>
<name>A0ABV9BMW4_9ACTN</name>
<organism evidence="2 3">
    <name type="scientific">Streptomyces ehimensis</name>
    <dbReference type="NCBI Taxonomy" id="68195"/>
    <lineage>
        <taxon>Bacteria</taxon>
        <taxon>Bacillati</taxon>
        <taxon>Actinomycetota</taxon>
        <taxon>Actinomycetes</taxon>
        <taxon>Kitasatosporales</taxon>
        <taxon>Streptomycetaceae</taxon>
        <taxon>Streptomyces</taxon>
    </lineage>
</organism>
<keyword evidence="3" id="KW-1185">Reference proteome</keyword>
<keyword evidence="1" id="KW-0812">Transmembrane</keyword>
<dbReference type="EMBL" id="JBHSFS010000009">
    <property type="protein sequence ID" value="MFC4515385.1"/>
    <property type="molecule type" value="Genomic_DNA"/>
</dbReference>
<keyword evidence="1" id="KW-0472">Membrane</keyword>
<evidence type="ECO:0000313" key="3">
    <source>
        <dbReference type="Proteomes" id="UP001595990"/>
    </source>
</evidence>
<evidence type="ECO:0000313" key="2">
    <source>
        <dbReference type="EMBL" id="MFC4515385.1"/>
    </source>
</evidence>